<dbReference type="PROSITE" id="PS51257">
    <property type="entry name" value="PROKAR_LIPOPROTEIN"/>
    <property type="match status" value="1"/>
</dbReference>
<dbReference type="EMBL" id="LM995447">
    <property type="protein sequence ID" value="CDZ24033.1"/>
    <property type="molecule type" value="Genomic_DNA"/>
</dbReference>
<proteinExistence type="predicted"/>
<dbReference type="AlphaFoldDB" id="A0A078KNI6"/>
<evidence type="ECO:0008006" key="4">
    <source>
        <dbReference type="Google" id="ProtNLM"/>
    </source>
</evidence>
<dbReference type="HOGENOM" id="CLU_628071_0_0_9"/>
<keyword evidence="3" id="KW-1185">Reference proteome</keyword>
<sequence length="436" mass="48718">MTKKLIAAALILCQVLLFGCAGRTVTVVEGQSSYHEKGVTITNKGNYFNVVLDYTSGLTNREMGAAYARGILKVVPNFESLVDSYISEINNDIEYRNNMYNKDGLVTQIDKRYMDEIEGMASVLSKDYKNQRNDNKISKDELYLYNLIADIGQGTQCSFVSVYGSRSATGSTIAGRNLEWFGGQYNQISQIQAVITFIYPQKKICSIGYLGYMGILTGINDSKNFAAILLAPTGEAYNSQGKRSFPLDLRTALETYDTIEEIADYMKDSKKYYANNHIIALSDPDKSIILENNISGFGPHGSRVKRAIRTADSRLNDGVTWGISDAIGSVNSFLLYGNYDNHTHEQHNTKRWENMKKQLLAGGDKVTPEELKSVITYDNGSPGAAIESGDIYNRETTQMVLFQPKTMSLEVYFRPKTSERNPDTPIFVKVPVFENN</sequence>
<dbReference type="Proteomes" id="UP000032431">
    <property type="component" value="Chromosome I"/>
</dbReference>
<dbReference type="InterPro" id="IPR047803">
    <property type="entry name" value="DCD1A/B-like"/>
</dbReference>
<dbReference type="PANTHER" id="PTHR35190">
    <property type="entry name" value="PROTEIN DCD1B"/>
    <property type="match status" value="1"/>
</dbReference>
<dbReference type="PANTHER" id="PTHR35190:SF1">
    <property type="entry name" value="PEPTIDASE C45 HYDROLASE DOMAIN-CONTAINING PROTEIN"/>
    <property type="match status" value="1"/>
</dbReference>
<keyword evidence="1" id="KW-0732">Signal</keyword>
<protein>
    <recommendedName>
        <fullName evidence="4">Secreted protein</fullName>
    </recommendedName>
</protein>
<dbReference type="PATRIC" id="fig|29343.3.peg.966"/>
<dbReference type="STRING" id="29343.CCDG5_0914"/>
<evidence type="ECO:0000256" key="1">
    <source>
        <dbReference type="SAM" id="SignalP"/>
    </source>
</evidence>
<gene>
    <name evidence="2" type="ORF">CCDG5_0914</name>
</gene>
<evidence type="ECO:0000313" key="3">
    <source>
        <dbReference type="Proteomes" id="UP000032431"/>
    </source>
</evidence>
<dbReference type="InterPro" id="IPR047794">
    <property type="entry name" value="C45_proenzyme-like"/>
</dbReference>
<accession>A0A078KNI6</accession>
<evidence type="ECO:0000313" key="2">
    <source>
        <dbReference type="EMBL" id="CDZ24033.1"/>
    </source>
</evidence>
<feature type="signal peptide" evidence="1">
    <location>
        <begin position="1"/>
        <end position="23"/>
    </location>
</feature>
<dbReference type="NCBIfam" id="NF040521">
    <property type="entry name" value="C45_proenzyme"/>
    <property type="match status" value="1"/>
</dbReference>
<dbReference type="KEGG" id="ccel:CCDG5_0914"/>
<organism evidence="2 3">
    <name type="scientific">[Clostridium] cellulosi</name>
    <dbReference type="NCBI Taxonomy" id="29343"/>
    <lineage>
        <taxon>Bacteria</taxon>
        <taxon>Bacillati</taxon>
        <taxon>Bacillota</taxon>
        <taxon>Clostridia</taxon>
        <taxon>Eubacteriales</taxon>
        <taxon>Oscillospiraceae</taxon>
        <taxon>Oscillospiraceae incertae sedis</taxon>
    </lineage>
</organism>
<dbReference type="Gene3D" id="3.60.60.10">
    <property type="entry name" value="Penicillin V Acylase, Chain A"/>
    <property type="match status" value="1"/>
</dbReference>
<reference evidence="3" key="1">
    <citation type="submission" date="2014-07" db="EMBL/GenBank/DDBJ databases">
        <authorList>
            <person name="Wibberg D."/>
        </authorList>
    </citation>
    <scope>NUCLEOTIDE SEQUENCE [LARGE SCALE GENOMIC DNA]</scope>
    <source>
        <strain evidence="3">DG5</strain>
    </source>
</reference>
<name>A0A078KNI6_9FIRM</name>
<feature type="chain" id="PRO_5039594588" description="Secreted protein" evidence="1">
    <location>
        <begin position="24"/>
        <end position="436"/>
    </location>
</feature>